<protein>
    <recommendedName>
        <fullName evidence="1">Peptidase C14 caspase domain-containing protein</fullName>
    </recommendedName>
</protein>
<proteinExistence type="predicted"/>
<accession>A0AA35WPD5</accession>
<reference evidence="2" key="1">
    <citation type="submission" date="2023-03" db="EMBL/GenBank/DDBJ databases">
        <authorList>
            <person name="Steffen K."/>
            <person name="Cardenas P."/>
        </authorList>
    </citation>
    <scope>NUCLEOTIDE SEQUENCE</scope>
</reference>
<dbReference type="GO" id="GO:0006508">
    <property type="term" value="P:proteolysis"/>
    <property type="evidence" value="ECO:0007669"/>
    <property type="project" value="InterPro"/>
</dbReference>
<dbReference type="InterPro" id="IPR011600">
    <property type="entry name" value="Pept_C14_caspase"/>
</dbReference>
<dbReference type="Gene3D" id="3.40.50.1460">
    <property type="match status" value="1"/>
</dbReference>
<feature type="domain" description="Peptidase C14 caspase" evidence="1">
    <location>
        <begin position="32"/>
        <end position="142"/>
    </location>
</feature>
<dbReference type="Pfam" id="PF00656">
    <property type="entry name" value="Peptidase_C14"/>
    <property type="match status" value="1"/>
</dbReference>
<dbReference type="EMBL" id="CASHTH010001895">
    <property type="protein sequence ID" value="CAI8021387.1"/>
    <property type="molecule type" value="Genomic_DNA"/>
</dbReference>
<sequence length="229" mass="26333">MRQFFGRGQDINELFSYNHVDAQGKEWLVEQLRQAFGRTDVHAFFVYYTGHGYGSDGAWYFGPGRNNRLAPADLFRLWQESLSGQSGESVLIIISDSCYSGHWVAAAERAETNTVAVQSATDQKNKSFDDEKTGGMFTYKVYNRCSHVFQSVFSVTGFFTAFGHGVWMICKEAARLFQSTEENALFPQFYMSDQFKQIMSRRGGTIQPWKVINNGRFLLIDTFEWIMFR</sequence>
<dbReference type="AlphaFoldDB" id="A0AA35WPD5"/>
<organism evidence="2 3">
    <name type="scientific">Geodia barretti</name>
    <name type="common">Barrett's horny sponge</name>
    <dbReference type="NCBI Taxonomy" id="519541"/>
    <lineage>
        <taxon>Eukaryota</taxon>
        <taxon>Metazoa</taxon>
        <taxon>Porifera</taxon>
        <taxon>Demospongiae</taxon>
        <taxon>Heteroscleromorpha</taxon>
        <taxon>Tetractinellida</taxon>
        <taxon>Astrophorina</taxon>
        <taxon>Geodiidae</taxon>
        <taxon>Geodia</taxon>
    </lineage>
</organism>
<name>A0AA35WPD5_GEOBA</name>
<dbReference type="GO" id="GO:0004197">
    <property type="term" value="F:cysteine-type endopeptidase activity"/>
    <property type="evidence" value="ECO:0007669"/>
    <property type="project" value="InterPro"/>
</dbReference>
<evidence type="ECO:0000313" key="2">
    <source>
        <dbReference type="EMBL" id="CAI8021387.1"/>
    </source>
</evidence>
<evidence type="ECO:0000259" key="1">
    <source>
        <dbReference type="Pfam" id="PF00656"/>
    </source>
</evidence>
<gene>
    <name evidence="2" type="ORF">GBAR_LOCUS12696</name>
</gene>
<evidence type="ECO:0000313" key="3">
    <source>
        <dbReference type="Proteomes" id="UP001174909"/>
    </source>
</evidence>
<comment type="caution">
    <text evidence="2">The sequence shown here is derived from an EMBL/GenBank/DDBJ whole genome shotgun (WGS) entry which is preliminary data.</text>
</comment>
<keyword evidence="3" id="KW-1185">Reference proteome</keyword>
<dbReference type="Proteomes" id="UP001174909">
    <property type="component" value="Unassembled WGS sequence"/>
</dbReference>